<protein>
    <submittedName>
        <fullName evidence="1">Uncharacterized protein</fullName>
    </submittedName>
</protein>
<evidence type="ECO:0000313" key="2">
    <source>
        <dbReference type="Proteomes" id="UP000182125"/>
    </source>
</evidence>
<evidence type="ECO:0000313" key="1">
    <source>
        <dbReference type="EMBL" id="SEW17018.1"/>
    </source>
</evidence>
<sequence length="41" mass="4601">MRMSAAMAMGARWASAFARFMDITAGERRPNFKSFTFVKPG</sequence>
<dbReference type="Proteomes" id="UP000182125">
    <property type="component" value="Unassembled WGS sequence"/>
</dbReference>
<reference evidence="1 2" key="1">
    <citation type="submission" date="2016-10" db="EMBL/GenBank/DDBJ databases">
        <authorList>
            <person name="de Groot N.N."/>
        </authorList>
    </citation>
    <scope>NUCLEOTIDE SEQUENCE [LARGE SCALE GENOMIC DNA]</scope>
    <source>
        <strain evidence="1 2">OGL-20</strain>
    </source>
</reference>
<accession>A0A1I0PSW9</accession>
<dbReference type="AlphaFoldDB" id="A0A1I0PSW9"/>
<proteinExistence type="predicted"/>
<gene>
    <name evidence="1" type="ORF">SAMN05216170_2022</name>
</gene>
<dbReference type="EMBL" id="FOIW01000002">
    <property type="protein sequence ID" value="SEW17018.1"/>
    <property type="molecule type" value="Genomic_DNA"/>
</dbReference>
<name>A0A1I0PSW9_9EURY</name>
<organism evidence="1 2">
    <name type="scientific">Thermococcus thioreducens</name>
    <dbReference type="NCBI Taxonomy" id="277988"/>
    <lineage>
        <taxon>Archaea</taxon>
        <taxon>Methanobacteriati</taxon>
        <taxon>Methanobacteriota</taxon>
        <taxon>Thermococci</taxon>
        <taxon>Thermococcales</taxon>
        <taxon>Thermococcaceae</taxon>
        <taxon>Thermococcus</taxon>
    </lineage>
</organism>